<dbReference type="InterPro" id="IPR036259">
    <property type="entry name" value="MFS_trans_sf"/>
</dbReference>
<feature type="transmembrane region" description="Helical" evidence="1">
    <location>
        <begin position="375"/>
        <end position="392"/>
    </location>
</feature>
<keyword evidence="3" id="KW-1185">Reference proteome</keyword>
<dbReference type="EMBL" id="CP073720">
    <property type="protein sequence ID" value="UWP78646.1"/>
    <property type="molecule type" value="Genomic_DNA"/>
</dbReference>
<gene>
    <name evidence="2" type="ORF">Dfulv_26065</name>
</gene>
<organism evidence="2 3">
    <name type="scientific">Dactylosporangium fulvum</name>
    <dbReference type="NCBI Taxonomy" id="53359"/>
    <lineage>
        <taxon>Bacteria</taxon>
        <taxon>Bacillati</taxon>
        <taxon>Actinomycetota</taxon>
        <taxon>Actinomycetes</taxon>
        <taxon>Micromonosporales</taxon>
        <taxon>Micromonosporaceae</taxon>
        <taxon>Dactylosporangium</taxon>
    </lineage>
</organism>
<feature type="transmembrane region" description="Helical" evidence="1">
    <location>
        <begin position="131"/>
        <end position="150"/>
    </location>
</feature>
<reference evidence="2" key="2">
    <citation type="submission" date="2022-09" db="EMBL/GenBank/DDBJ databases">
        <title>Biosynthetic gene clusters of Dactylosporangioum fulvum.</title>
        <authorList>
            <person name="Caradec T."/>
        </authorList>
    </citation>
    <scope>NUCLEOTIDE SEQUENCE</scope>
    <source>
        <strain evidence="2">NRRL B-16292</strain>
    </source>
</reference>
<dbReference type="RefSeq" id="WP_259855941.1">
    <property type="nucleotide sequence ID" value="NZ_BAAAST010000041.1"/>
</dbReference>
<evidence type="ECO:0000313" key="3">
    <source>
        <dbReference type="Proteomes" id="UP001059617"/>
    </source>
</evidence>
<feature type="transmembrane region" description="Helical" evidence="1">
    <location>
        <begin position="265"/>
        <end position="284"/>
    </location>
</feature>
<feature type="transmembrane region" description="Helical" evidence="1">
    <location>
        <begin position="226"/>
        <end position="245"/>
    </location>
</feature>
<dbReference type="Gene3D" id="1.20.1250.20">
    <property type="entry name" value="MFS general substrate transporter like domains"/>
    <property type="match status" value="1"/>
</dbReference>
<proteinExistence type="predicted"/>
<keyword evidence="1" id="KW-0472">Membrane</keyword>
<feature type="transmembrane region" description="Helical" evidence="1">
    <location>
        <begin position="64"/>
        <end position="83"/>
    </location>
</feature>
<name>A0ABY5VPD4_9ACTN</name>
<keyword evidence="1" id="KW-0812">Transmembrane</keyword>
<dbReference type="Proteomes" id="UP001059617">
    <property type="component" value="Chromosome"/>
</dbReference>
<dbReference type="InterPro" id="IPR011701">
    <property type="entry name" value="MFS"/>
</dbReference>
<dbReference type="PANTHER" id="PTHR23530">
    <property type="entry name" value="TRANSPORT PROTEIN-RELATED"/>
    <property type="match status" value="1"/>
</dbReference>
<protein>
    <submittedName>
        <fullName evidence="2">MFS transporter</fullName>
    </submittedName>
</protein>
<sequence length="406" mass="40703">MSRTAVGWALLADALPLYPLYALFFVDAGLTEGQVSLLFALWSGVGIVAEVPTGALADRWSRRNALVVSALVQGAGFAVWLGLPGFWGFAAGFVLWGVGGALASGALEALLYDGLAAAGAEREYVQVSGRVNAAGLVAQVPAAAAAAVLFPVGGFALVGWVSVGICLVAVLLALRLPETAERPGTQEPKTRLGTGLDAEPGIQPDIVEGAGGRGYLATLRDGVREAAGVPAVRTAVLALAALAGLDAVEEYFPLIAAAWDVPTGLNPVVGLVVTVGGAAGAWAAGRAGRLGGPGQGLLMVVAAGALAVAGWWQVPSGMLLVAGFYGLYRLVLVLVDARLQRVIESRARATVTSVAALATQLSALALFAAWAAGGLTLVAALTGVLALVPLAARKDAAGEGAPPPGG</sequence>
<evidence type="ECO:0000313" key="2">
    <source>
        <dbReference type="EMBL" id="UWP78646.1"/>
    </source>
</evidence>
<keyword evidence="1" id="KW-1133">Transmembrane helix</keyword>
<feature type="transmembrane region" description="Helical" evidence="1">
    <location>
        <begin position="296"/>
        <end position="312"/>
    </location>
</feature>
<dbReference type="SUPFAM" id="SSF103473">
    <property type="entry name" value="MFS general substrate transporter"/>
    <property type="match status" value="1"/>
</dbReference>
<feature type="transmembrane region" description="Helical" evidence="1">
    <location>
        <begin position="89"/>
        <end position="111"/>
    </location>
</feature>
<dbReference type="Pfam" id="PF07690">
    <property type="entry name" value="MFS_1"/>
    <property type="match status" value="1"/>
</dbReference>
<reference evidence="2" key="1">
    <citation type="submission" date="2021-04" db="EMBL/GenBank/DDBJ databases">
        <authorList>
            <person name="Hartkoorn R.C."/>
            <person name="Beaudoing E."/>
            <person name="Hot D."/>
        </authorList>
    </citation>
    <scope>NUCLEOTIDE SEQUENCE</scope>
    <source>
        <strain evidence="2">NRRL B-16292</strain>
    </source>
</reference>
<dbReference type="InterPro" id="IPR053160">
    <property type="entry name" value="MFS_DHA3_Transporter"/>
</dbReference>
<accession>A0ABY5VPD4</accession>
<dbReference type="PANTHER" id="PTHR23530:SF1">
    <property type="entry name" value="PERMEASE, MAJOR FACILITATOR SUPERFAMILY-RELATED"/>
    <property type="match status" value="1"/>
</dbReference>
<evidence type="ECO:0000256" key="1">
    <source>
        <dbReference type="SAM" id="Phobius"/>
    </source>
</evidence>
<feature type="transmembrane region" description="Helical" evidence="1">
    <location>
        <begin position="38"/>
        <end position="57"/>
    </location>
</feature>
<feature type="transmembrane region" description="Helical" evidence="1">
    <location>
        <begin position="156"/>
        <end position="174"/>
    </location>
</feature>